<dbReference type="EMBL" id="MK249163">
    <property type="protein sequence ID" value="QCQ84764.1"/>
    <property type="molecule type" value="Genomic_DNA"/>
</dbReference>
<accession>A0A4P8PTI8</accession>
<feature type="compositionally biased region" description="Low complexity" evidence="1">
    <location>
        <begin position="129"/>
        <end position="144"/>
    </location>
</feature>
<proteinExistence type="predicted"/>
<name>A0A4P8PTI8_9VIRU</name>
<protein>
    <submittedName>
        <fullName evidence="2">Internal scaffolding protein</fullName>
    </submittedName>
</protein>
<dbReference type="Proteomes" id="UP000324491">
    <property type="component" value="Segment"/>
</dbReference>
<dbReference type="InterPro" id="IPR014131">
    <property type="entry name" value="Chlamydia_phage_Vp3"/>
</dbReference>
<evidence type="ECO:0000313" key="2">
    <source>
        <dbReference type="EMBL" id="QCQ84764.1"/>
    </source>
</evidence>
<dbReference type="Pfam" id="PF09675">
    <property type="entry name" value="Chlamy_scaf"/>
    <property type="match status" value="1"/>
</dbReference>
<reference evidence="2" key="1">
    <citation type="submission" date="2018-12" db="EMBL/GenBank/DDBJ databases">
        <title>Singled stranded DNA viruses identified in blackflies (Austrosimulium ungulatum) sampled in New Zealand.</title>
        <authorList>
            <person name="Kraberger S."/>
            <person name="Fontenele R.S."/>
            <person name="Schmidlin K."/>
            <person name="Walters M."/>
            <person name="Varsani A."/>
        </authorList>
    </citation>
    <scope>NUCLEOTIDE SEQUENCE [LARGE SCALE GENOMIC DNA]</scope>
    <source>
        <strain evidence="2">078</strain>
    </source>
</reference>
<evidence type="ECO:0000256" key="1">
    <source>
        <dbReference type="SAM" id="MobiDB-lite"/>
    </source>
</evidence>
<feature type="region of interest" description="Disordered" evidence="1">
    <location>
        <begin position="124"/>
        <end position="157"/>
    </location>
</feature>
<organism evidence="2">
    <name type="scientific">Blackfly microvirus SF02</name>
    <dbReference type="NCBI Taxonomy" id="2576452"/>
    <lineage>
        <taxon>Viruses</taxon>
        <taxon>Monodnaviria</taxon>
        <taxon>Sangervirae</taxon>
        <taxon>Phixviricota</taxon>
        <taxon>Malgrandaviricetes</taxon>
        <taxon>Petitvirales</taxon>
        <taxon>Microviridae</taxon>
        <taxon>Microvirus</taxon>
    </lineage>
</organism>
<feature type="compositionally biased region" description="Pro residues" evidence="1">
    <location>
        <begin position="145"/>
        <end position="157"/>
    </location>
</feature>
<sequence length="157" mass="17028">MAVVKSTFPITPFDFVKSNGTDSVYYTDGPSLTRQEFAEECDINTLMRRYEGHVIGGPGNLPPAVPMYFDFASIPRTLLEYMDFMQSAEASFMSLPAAVRKEFSNSAHDFVEFASAPENLPQMRTWGLAPAAEVPKEAASSSASSPPPAPPEAPKAS</sequence>